<dbReference type="Pfam" id="PF13649">
    <property type="entry name" value="Methyltransf_25"/>
    <property type="match status" value="1"/>
</dbReference>
<gene>
    <name evidence="5" type="ORF">IU449_04280</name>
</gene>
<evidence type="ECO:0000256" key="3">
    <source>
        <dbReference type="ARBA" id="ARBA00022691"/>
    </source>
</evidence>
<evidence type="ECO:0000256" key="1">
    <source>
        <dbReference type="ARBA" id="ARBA00022603"/>
    </source>
</evidence>
<sequence length="287" mass="31686">MPPTSAEPALVSENLLTDNPALYEQTFPGSGDRNARFVHDLVTRFSAMQTAPGTPGARLLDVGAGTGRDAARLAERGYRVSGIDLSARMVAYARAKYPALDIRVADAREVTVPEPVDVVTCLGSTLLHLHHSEDIHTALTRFASCLRAGGLLVLEMRNAAFLLTDRGRRELLDHESVRRVEWEGVAYTSRTSLSIDLPAQLLRRRRVWTWDGCVEPVTQDSAWRLLFPQELRHLLSLAGFDVVAMFDRPGPLTEPAWPGDGVLGEEFDDDRLHVVARRRADTATDAP</sequence>
<organism evidence="5 6">
    <name type="scientific">Nocardia higoensis</name>
    <dbReference type="NCBI Taxonomy" id="228599"/>
    <lineage>
        <taxon>Bacteria</taxon>
        <taxon>Bacillati</taxon>
        <taxon>Actinomycetota</taxon>
        <taxon>Actinomycetes</taxon>
        <taxon>Mycobacteriales</taxon>
        <taxon>Nocardiaceae</taxon>
        <taxon>Nocardia</taxon>
    </lineage>
</organism>
<keyword evidence="2" id="KW-0808">Transferase</keyword>
<keyword evidence="6" id="KW-1185">Reference proteome</keyword>
<keyword evidence="3" id="KW-0949">S-adenosyl-L-methionine</keyword>
<evidence type="ECO:0000313" key="6">
    <source>
        <dbReference type="Proteomes" id="UP000707731"/>
    </source>
</evidence>
<dbReference type="Gene3D" id="3.40.50.150">
    <property type="entry name" value="Vaccinia Virus protein VP39"/>
    <property type="match status" value="1"/>
</dbReference>
<name>A0ABS0DA70_9NOCA</name>
<proteinExistence type="predicted"/>
<dbReference type="GO" id="GO:0008168">
    <property type="term" value="F:methyltransferase activity"/>
    <property type="evidence" value="ECO:0007669"/>
    <property type="project" value="UniProtKB-KW"/>
</dbReference>
<dbReference type="RefSeq" id="WP_195000634.1">
    <property type="nucleotide sequence ID" value="NZ_JADLQN010000001.1"/>
</dbReference>
<accession>A0ABS0DA70</accession>
<evidence type="ECO:0000256" key="2">
    <source>
        <dbReference type="ARBA" id="ARBA00022679"/>
    </source>
</evidence>
<evidence type="ECO:0000259" key="4">
    <source>
        <dbReference type="Pfam" id="PF13649"/>
    </source>
</evidence>
<dbReference type="Proteomes" id="UP000707731">
    <property type="component" value="Unassembled WGS sequence"/>
</dbReference>
<keyword evidence="1 5" id="KW-0489">Methyltransferase</keyword>
<dbReference type="InterPro" id="IPR029063">
    <property type="entry name" value="SAM-dependent_MTases_sf"/>
</dbReference>
<dbReference type="EMBL" id="JADLQN010000001">
    <property type="protein sequence ID" value="MBF6353774.1"/>
    <property type="molecule type" value="Genomic_DNA"/>
</dbReference>
<dbReference type="InterPro" id="IPR041698">
    <property type="entry name" value="Methyltransf_25"/>
</dbReference>
<dbReference type="CDD" id="cd02440">
    <property type="entry name" value="AdoMet_MTases"/>
    <property type="match status" value="1"/>
</dbReference>
<dbReference type="PANTHER" id="PTHR43464:SF19">
    <property type="entry name" value="UBIQUINONE BIOSYNTHESIS O-METHYLTRANSFERASE, MITOCHONDRIAL"/>
    <property type="match status" value="1"/>
</dbReference>
<feature type="domain" description="Methyltransferase" evidence="4">
    <location>
        <begin position="60"/>
        <end position="150"/>
    </location>
</feature>
<protein>
    <submittedName>
        <fullName evidence="5">Class I SAM-dependent methyltransferase</fullName>
    </submittedName>
</protein>
<dbReference type="GO" id="GO:0032259">
    <property type="term" value="P:methylation"/>
    <property type="evidence" value="ECO:0007669"/>
    <property type="project" value="UniProtKB-KW"/>
</dbReference>
<evidence type="ECO:0000313" key="5">
    <source>
        <dbReference type="EMBL" id="MBF6353774.1"/>
    </source>
</evidence>
<dbReference type="SUPFAM" id="SSF53335">
    <property type="entry name" value="S-adenosyl-L-methionine-dependent methyltransferases"/>
    <property type="match status" value="1"/>
</dbReference>
<dbReference type="PANTHER" id="PTHR43464">
    <property type="entry name" value="METHYLTRANSFERASE"/>
    <property type="match status" value="1"/>
</dbReference>
<reference evidence="5 6" key="1">
    <citation type="submission" date="2020-10" db="EMBL/GenBank/DDBJ databases">
        <title>Identification of Nocardia species via Next-generation sequencing and recognition of intraspecies genetic diversity.</title>
        <authorList>
            <person name="Li P."/>
            <person name="Li P."/>
            <person name="Lu B."/>
        </authorList>
    </citation>
    <scope>NUCLEOTIDE SEQUENCE [LARGE SCALE GENOMIC DNA]</scope>
    <source>
        <strain evidence="5 6">BJ06-0143</strain>
    </source>
</reference>
<comment type="caution">
    <text evidence="5">The sequence shown here is derived from an EMBL/GenBank/DDBJ whole genome shotgun (WGS) entry which is preliminary data.</text>
</comment>